<evidence type="ECO:0000313" key="1">
    <source>
        <dbReference type="EMBL" id="ASU00476.1"/>
    </source>
</evidence>
<sequence length="86" mass="10001">MAKWYDDSGIRKVRYVVVNEYAIGYIYEEDQNTVGILRGSLLRGYPSLSEEPISTFGKEIRDATLEDFEIYRVMVPKFVVDQINVM</sequence>
<dbReference type="GeneID" id="55604443"/>
<dbReference type="Proteomes" id="UP000226092">
    <property type="component" value="Segment"/>
</dbReference>
<reference evidence="1 2" key="1">
    <citation type="submission" date="2017-07" db="EMBL/GenBank/DDBJ databases">
        <title>In vitro design and evaluation of phage cocktails against multidrug-resistant Aeromonas salmonicida.</title>
        <authorList>
            <person name="Chen L."/>
            <person name="Yuan S."/>
            <person name="Ma Y."/>
        </authorList>
    </citation>
    <scope>NUCLEOTIDE SEQUENCE [LARGE SCALE GENOMIC DNA]</scope>
</reference>
<protein>
    <submittedName>
        <fullName evidence="1">Uncharacterized protein</fullName>
    </submittedName>
</protein>
<keyword evidence="2" id="KW-1185">Reference proteome</keyword>
<organism evidence="1 2">
    <name type="scientific">Aeromonas phage AS-zj</name>
    <dbReference type="NCBI Taxonomy" id="2024208"/>
    <lineage>
        <taxon>Viruses</taxon>
        <taxon>Duplodnaviria</taxon>
        <taxon>Heunggongvirae</taxon>
        <taxon>Uroviricota</taxon>
        <taxon>Caudoviricetes</taxon>
        <taxon>Pantevenvirales</taxon>
        <taxon>Straboviridae</taxon>
        <taxon>Emmerichvirinae</taxon>
        <taxon>Ceceduovirus</taxon>
        <taxon>Ceceduovirus aszj</taxon>
    </lineage>
</organism>
<dbReference type="KEGG" id="vg:55604443"/>
<dbReference type="RefSeq" id="YP_009834376.1">
    <property type="nucleotide sequence ID" value="NC_048673.1"/>
</dbReference>
<accession>A0A223LF07</accession>
<dbReference type="EMBL" id="MF448340">
    <property type="protein sequence ID" value="ASU00476.1"/>
    <property type="molecule type" value="Genomic_DNA"/>
</dbReference>
<proteinExistence type="predicted"/>
<name>A0A223LF07_9CAUD</name>
<evidence type="ECO:0000313" key="2">
    <source>
        <dbReference type="Proteomes" id="UP000226092"/>
    </source>
</evidence>